<evidence type="ECO:0000313" key="2">
    <source>
        <dbReference type="Proteomes" id="UP000014461"/>
    </source>
</evidence>
<proteinExistence type="predicted"/>
<dbReference type="AlphaFoldDB" id="R9PK77"/>
<dbReference type="EMBL" id="BARX01000009">
    <property type="protein sequence ID" value="GAD01663.1"/>
    <property type="molecule type" value="Genomic_DNA"/>
</dbReference>
<organism evidence="1 2">
    <name type="scientific">Agarivorans albus MKT 106</name>
    <dbReference type="NCBI Taxonomy" id="1331007"/>
    <lineage>
        <taxon>Bacteria</taxon>
        <taxon>Pseudomonadati</taxon>
        <taxon>Pseudomonadota</taxon>
        <taxon>Gammaproteobacteria</taxon>
        <taxon>Alteromonadales</taxon>
        <taxon>Alteromonadaceae</taxon>
        <taxon>Agarivorans</taxon>
    </lineage>
</organism>
<evidence type="ECO:0000313" key="1">
    <source>
        <dbReference type="EMBL" id="GAD01663.1"/>
    </source>
</evidence>
<protein>
    <submittedName>
        <fullName evidence="1">Uncharacterized protein</fullName>
    </submittedName>
</protein>
<name>R9PK77_AGAAL</name>
<dbReference type="Proteomes" id="UP000014461">
    <property type="component" value="Unassembled WGS sequence"/>
</dbReference>
<sequence length="40" mass="4420">MASANSVVLFIFISLQISAQVGVLFKLEMILFIWVGFSTV</sequence>
<accession>R9PK77</accession>
<keyword evidence="2" id="KW-1185">Reference proteome</keyword>
<reference evidence="1" key="1">
    <citation type="journal article" date="2013" name="Genome Announc.">
        <title>Draft Genome Sequence of Agarivorans albus Strain MKT 106T, an Agarolytic Marine Bacterium.</title>
        <authorList>
            <person name="Yasuike M."/>
            <person name="Nakamura Y."/>
            <person name="Kai W."/>
            <person name="Fujiwara A."/>
            <person name="Fukui Y."/>
            <person name="Satomi M."/>
            <person name="Sano M."/>
        </authorList>
    </citation>
    <scope>NUCLEOTIDE SEQUENCE [LARGE SCALE GENOMIC DNA]</scope>
</reference>
<gene>
    <name evidence="1" type="ORF">AALB_1743</name>
</gene>
<comment type="caution">
    <text evidence="1">The sequence shown here is derived from an EMBL/GenBank/DDBJ whole genome shotgun (WGS) entry which is preliminary data.</text>
</comment>